<proteinExistence type="predicted"/>
<protein>
    <submittedName>
        <fullName evidence="1">Uncharacterized protein</fullName>
    </submittedName>
</protein>
<dbReference type="Proteomes" id="UP000232323">
    <property type="component" value="Unassembled WGS sequence"/>
</dbReference>
<dbReference type="EMBL" id="BEGY01000013">
    <property type="protein sequence ID" value="GAX75698.1"/>
    <property type="molecule type" value="Genomic_DNA"/>
</dbReference>
<evidence type="ECO:0000313" key="2">
    <source>
        <dbReference type="Proteomes" id="UP000232323"/>
    </source>
</evidence>
<accession>A0A250WXX1</accession>
<keyword evidence="2" id="KW-1185">Reference proteome</keyword>
<sequence length="285" mass="32517">MHCILLMKTHLKVLGRSEEQWKADIGSKRFRSALREFLDTWFGNDEEKFDKLLSNPHIPPEQIAEIKRKFETRKDNRRRQVTEWCKATFEHPDFPHVRPLLKQMLEVTPVPVVDHRKDGAKTEGLIYDLVLRELPEGWRLYSGARLLKVDGEPFPNKKLLKGEADILLVDPLGIVQAVIEVKTASGNIFLALHEDVIRLSALINLVGGRRVQFSPADRSVVTLQFSPLLTPVYVLGCEVDSSEVSSLVKRAYGKLSTVELAKILSTQVYLRTWTQGVLECLILVW</sequence>
<dbReference type="STRING" id="1157962.A0A250WXX1"/>
<reference evidence="1 2" key="1">
    <citation type="submission" date="2017-08" db="EMBL/GenBank/DDBJ databases">
        <title>Acidophilic green algal genome provides insights into adaptation to an acidic environment.</title>
        <authorList>
            <person name="Hirooka S."/>
            <person name="Hirose Y."/>
            <person name="Kanesaki Y."/>
            <person name="Higuchi S."/>
            <person name="Fujiwara T."/>
            <person name="Onuma R."/>
            <person name="Era A."/>
            <person name="Ohbayashi R."/>
            <person name="Uzuka A."/>
            <person name="Nozaki H."/>
            <person name="Yoshikawa H."/>
            <person name="Miyagishima S.Y."/>
        </authorList>
    </citation>
    <scope>NUCLEOTIDE SEQUENCE [LARGE SCALE GENOMIC DNA]</scope>
    <source>
        <strain evidence="1 2">NIES-2499</strain>
    </source>
</reference>
<name>A0A250WXX1_9CHLO</name>
<gene>
    <name evidence="1" type="ORF">CEUSTIGMA_g3141.t1</name>
</gene>
<dbReference type="OrthoDB" id="545134at2759"/>
<evidence type="ECO:0000313" key="1">
    <source>
        <dbReference type="EMBL" id="GAX75698.1"/>
    </source>
</evidence>
<dbReference type="AlphaFoldDB" id="A0A250WXX1"/>
<comment type="caution">
    <text evidence="1">The sequence shown here is derived from an EMBL/GenBank/DDBJ whole genome shotgun (WGS) entry which is preliminary data.</text>
</comment>
<organism evidence="1 2">
    <name type="scientific">Chlamydomonas eustigma</name>
    <dbReference type="NCBI Taxonomy" id="1157962"/>
    <lineage>
        <taxon>Eukaryota</taxon>
        <taxon>Viridiplantae</taxon>
        <taxon>Chlorophyta</taxon>
        <taxon>core chlorophytes</taxon>
        <taxon>Chlorophyceae</taxon>
        <taxon>CS clade</taxon>
        <taxon>Chlamydomonadales</taxon>
        <taxon>Chlamydomonadaceae</taxon>
        <taxon>Chlamydomonas</taxon>
    </lineage>
</organism>